<feature type="transmembrane region" description="Helical" evidence="7">
    <location>
        <begin position="411"/>
        <end position="434"/>
    </location>
</feature>
<feature type="domain" description="MacB-like periplasmic core" evidence="9">
    <location>
        <begin position="522"/>
        <end position="654"/>
    </location>
</feature>
<evidence type="ECO:0000256" key="5">
    <source>
        <dbReference type="ARBA" id="ARBA00023136"/>
    </source>
</evidence>
<evidence type="ECO:0000256" key="7">
    <source>
        <dbReference type="SAM" id="Phobius"/>
    </source>
</evidence>
<feature type="transmembrane region" description="Helical" evidence="7">
    <location>
        <begin position="462"/>
        <end position="482"/>
    </location>
</feature>
<dbReference type="EMBL" id="SMBU01000007">
    <property type="protein sequence ID" value="TCV00880.1"/>
    <property type="molecule type" value="Genomic_DNA"/>
</dbReference>
<feature type="domain" description="ABC3 transporter permease C-terminal" evidence="8">
    <location>
        <begin position="325"/>
        <end position="433"/>
    </location>
</feature>
<protein>
    <submittedName>
        <fullName evidence="10">ABC-type antimicrobial peptide transport system permease subunit</fullName>
    </submittedName>
</protein>
<feature type="domain" description="ABC3 transporter permease C-terminal" evidence="8">
    <location>
        <begin position="712"/>
        <end position="814"/>
    </location>
</feature>
<dbReference type="InterPro" id="IPR025857">
    <property type="entry name" value="MacB_PCD"/>
</dbReference>
<dbReference type="Proteomes" id="UP000295110">
    <property type="component" value="Unassembled WGS sequence"/>
</dbReference>
<evidence type="ECO:0000313" key="11">
    <source>
        <dbReference type="Proteomes" id="UP000295110"/>
    </source>
</evidence>
<gene>
    <name evidence="10" type="ORF">EV671_10079</name>
</gene>
<comment type="caution">
    <text evidence="10">The sequence shown here is derived from an EMBL/GenBank/DDBJ whole genome shotgun (WGS) entry which is preliminary data.</text>
</comment>
<keyword evidence="2" id="KW-1003">Cell membrane</keyword>
<keyword evidence="3 7" id="KW-0812">Transmembrane</keyword>
<dbReference type="AlphaFoldDB" id="A0A4V2VS42"/>
<feature type="transmembrane region" description="Helical" evidence="7">
    <location>
        <begin position="796"/>
        <end position="817"/>
    </location>
</feature>
<evidence type="ECO:0000256" key="3">
    <source>
        <dbReference type="ARBA" id="ARBA00022692"/>
    </source>
</evidence>
<feature type="transmembrane region" description="Helical" evidence="7">
    <location>
        <begin position="706"/>
        <end position="729"/>
    </location>
</feature>
<evidence type="ECO:0000256" key="6">
    <source>
        <dbReference type="ARBA" id="ARBA00038076"/>
    </source>
</evidence>
<dbReference type="InterPro" id="IPR003838">
    <property type="entry name" value="ABC3_permease_C"/>
</dbReference>
<evidence type="ECO:0000259" key="8">
    <source>
        <dbReference type="Pfam" id="PF02687"/>
    </source>
</evidence>
<feature type="transmembrane region" description="Helical" evidence="7">
    <location>
        <begin position="316"/>
        <end position="341"/>
    </location>
</feature>
<reference evidence="10 11" key="1">
    <citation type="submission" date="2019-03" db="EMBL/GenBank/DDBJ databases">
        <title>Genomic Encyclopedia of Type Strains, Phase IV (KMG-IV): sequencing the most valuable type-strain genomes for metagenomic binning, comparative biology and taxonomic classification.</title>
        <authorList>
            <person name="Goeker M."/>
        </authorList>
    </citation>
    <scope>NUCLEOTIDE SEQUENCE [LARGE SCALE GENOMIC DNA]</scope>
    <source>
        <strain evidence="10 11">DSM 654</strain>
    </source>
</reference>
<feature type="transmembrane region" description="Helical" evidence="7">
    <location>
        <begin position="362"/>
        <end position="391"/>
    </location>
</feature>
<keyword evidence="4 7" id="KW-1133">Transmembrane helix</keyword>
<sequence length="834" mass="88030">MARLLHQAWPMNLLLSSTAWRGAWRQLRGEPGPAALVVLGLALGLALALLAAAMVRDKLWADAGLPEIDRMLTFEWRVRGPGGITTEWFPDVPATPLAAGLREAGAPLGPMTRALNVPLPARATDAAGTQRHARLWTLLADPDIRELFALKALSGDLAAAMASPEGIALTEAGAMKLFGTTQVIGRQLTAAVAMYGEAEPRKVDVTLTVLALIPTPNPHAALEAYDALTGFNAPAAKAFVEQESSWALGAGHLYARLQPGARAEDMGALAQQLLDRQPIPPGLPADFLKGGGKFAYLRAMPMRDRPLQGAGSPLRLLQMGALGAAAASVLAMAVINFINLWSVRTLRRQREIGLRKSLGAGAAALAAQFFVEAWVVALLAGALGLLLAWWATPVVASLMAHEFNAAVLAPAGLALVLGLSVVVAASSALPLALIAQRVQPAASLAGRSHSEGAAGRWLRRGLTLLQFGAAALFTAMTAVVLWQNHHAGALQRGFAVQDRLAFDLPWEIQPAQLRTLLARIKSWPEVEAAAASSDVPGRDFASYYSEFKGVSGQPVNLRTSLEFTPGWLQVYGVRVLAGRLSPDHAAEADAVVLDRSAAQALGFSPPESAVGRTLGTNSQYYGGKPATVAAVIADIRLEDTRSAHVPNVLRPRSEMRGGVISLHSRDPAATRAKLAALLREVLPEESPQVLSVADQQARRIAEDVRLGRLVAVVGALALFMSALGIYALAAHTLRRREREIVLRKLHGAGHGAVARLLAREFGLVVGLACVIALPLAGWLAEAYLGQFVERADMGPFGLGPLAIAAAALVAVTVLAVLRHLFAAFALRPAQALQG</sequence>
<evidence type="ECO:0000256" key="1">
    <source>
        <dbReference type="ARBA" id="ARBA00004651"/>
    </source>
</evidence>
<dbReference type="Pfam" id="PF12704">
    <property type="entry name" value="MacB_PCD"/>
    <property type="match status" value="1"/>
</dbReference>
<accession>A0A4V2VS42</accession>
<dbReference type="PANTHER" id="PTHR30572:SF4">
    <property type="entry name" value="ABC TRANSPORTER PERMEASE YTRF"/>
    <property type="match status" value="1"/>
</dbReference>
<keyword evidence="5 7" id="KW-0472">Membrane</keyword>
<comment type="subcellular location">
    <subcellularLocation>
        <location evidence="1">Cell membrane</location>
        <topology evidence="1">Multi-pass membrane protein</topology>
    </subcellularLocation>
</comment>
<name>A0A4V2VS42_ROSSA</name>
<dbReference type="PANTHER" id="PTHR30572">
    <property type="entry name" value="MEMBRANE COMPONENT OF TRANSPORTER-RELATED"/>
    <property type="match status" value="1"/>
</dbReference>
<feature type="transmembrane region" description="Helical" evidence="7">
    <location>
        <begin position="34"/>
        <end position="55"/>
    </location>
</feature>
<dbReference type="GO" id="GO:0005886">
    <property type="term" value="C:plasma membrane"/>
    <property type="evidence" value="ECO:0007669"/>
    <property type="project" value="UniProtKB-SubCell"/>
</dbReference>
<proteinExistence type="inferred from homology"/>
<evidence type="ECO:0000256" key="2">
    <source>
        <dbReference type="ARBA" id="ARBA00022475"/>
    </source>
</evidence>
<dbReference type="Pfam" id="PF02687">
    <property type="entry name" value="FtsX"/>
    <property type="match status" value="2"/>
</dbReference>
<evidence type="ECO:0000256" key="4">
    <source>
        <dbReference type="ARBA" id="ARBA00022989"/>
    </source>
</evidence>
<organism evidence="10 11">
    <name type="scientific">Roseateles saccharophilus</name>
    <name type="common">Pseudomonas saccharophila</name>
    <dbReference type="NCBI Taxonomy" id="304"/>
    <lineage>
        <taxon>Bacteria</taxon>
        <taxon>Pseudomonadati</taxon>
        <taxon>Pseudomonadota</taxon>
        <taxon>Betaproteobacteria</taxon>
        <taxon>Burkholderiales</taxon>
        <taxon>Sphaerotilaceae</taxon>
        <taxon>Roseateles</taxon>
    </lineage>
</organism>
<evidence type="ECO:0000259" key="9">
    <source>
        <dbReference type="Pfam" id="PF12704"/>
    </source>
</evidence>
<dbReference type="GO" id="GO:0022857">
    <property type="term" value="F:transmembrane transporter activity"/>
    <property type="evidence" value="ECO:0007669"/>
    <property type="project" value="TreeGrafter"/>
</dbReference>
<dbReference type="InterPro" id="IPR050250">
    <property type="entry name" value="Macrolide_Exporter_MacB"/>
</dbReference>
<keyword evidence="11" id="KW-1185">Reference proteome</keyword>
<evidence type="ECO:0000313" key="10">
    <source>
        <dbReference type="EMBL" id="TCV00880.1"/>
    </source>
</evidence>
<comment type="similarity">
    <text evidence="6">Belongs to the ABC-4 integral membrane protein family.</text>
</comment>
<feature type="transmembrane region" description="Helical" evidence="7">
    <location>
        <begin position="761"/>
        <end position="784"/>
    </location>
</feature>